<comment type="subcellular location">
    <subcellularLocation>
        <location evidence="1">Cell membrane</location>
        <topology evidence="1">Multi-pass membrane protein</topology>
    </subcellularLocation>
</comment>
<dbReference type="Pfam" id="PF07648">
    <property type="entry name" value="Kazal_2"/>
    <property type="match status" value="1"/>
</dbReference>
<keyword evidence="5 9" id="KW-1133">Transmembrane helix</keyword>
<feature type="transmembrane region" description="Helical" evidence="9">
    <location>
        <begin position="141"/>
        <end position="161"/>
    </location>
</feature>
<evidence type="ECO:0000313" key="12">
    <source>
        <dbReference type="EnsemblMetazoa" id="ISCW004169-PA"/>
    </source>
</evidence>
<dbReference type="PaxDb" id="6945-B7PDY0"/>
<feature type="compositionally biased region" description="Polar residues" evidence="8">
    <location>
        <begin position="521"/>
        <end position="543"/>
    </location>
</feature>
<feature type="region of interest" description="Disordered" evidence="8">
    <location>
        <begin position="511"/>
        <end position="543"/>
    </location>
</feature>
<dbReference type="PANTHER" id="PTHR11388:SF76">
    <property type="entry name" value="SOLUTE CARRIER ORGANIC ANION TRANSPORTER FAMILY MEMBER"/>
    <property type="match status" value="1"/>
</dbReference>
<dbReference type="GO" id="GO:0015347">
    <property type="term" value="F:sodium-independent organic anion transmembrane transporter activity"/>
    <property type="evidence" value="ECO:0000318"/>
    <property type="project" value="GO_Central"/>
</dbReference>
<dbReference type="InterPro" id="IPR036058">
    <property type="entry name" value="Kazal_dom_sf"/>
</dbReference>
<dbReference type="SUPFAM" id="SSF103473">
    <property type="entry name" value="MFS general substrate transporter"/>
    <property type="match status" value="1"/>
</dbReference>
<evidence type="ECO:0000256" key="6">
    <source>
        <dbReference type="ARBA" id="ARBA00023136"/>
    </source>
</evidence>
<evidence type="ECO:0000259" key="10">
    <source>
        <dbReference type="PROSITE" id="PS51465"/>
    </source>
</evidence>
<dbReference type="OrthoDB" id="5062115at2759"/>
<dbReference type="EMBL" id="DS692828">
    <property type="protein sequence ID" value="EEC04802.1"/>
    <property type="molecule type" value="Genomic_DNA"/>
</dbReference>
<dbReference type="EMBL" id="ABJB011065422">
    <property type="status" value="NOT_ANNOTATED_CDS"/>
    <property type="molecule type" value="Genomic_DNA"/>
</dbReference>
<dbReference type="PROSITE" id="PS51465">
    <property type="entry name" value="KAZAL_2"/>
    <property type="match status" value="1"/>
</dbReference>
<proteinExistence type="inferred from homology"/>
<dbReference type="Pfam" id="PF03137">
    <property type="entry name" value="OATP"/>
    <property type="match status" value="1"/>
</dbReference>
<dbReference type="InterPro" id="IPR004156">
    <property type="entry name" value="OATP"/>
</dbReference>
<feature type="transmembrane region" description="Helical" evidence="9">
    <location>
        <begin position="7"/>
        <end position="28"/>
    </location>
</feature>
<evidence type="ECO:0000313" key="11">
    <source>
        <dbReference type="EMBL" id="EEC04802.1"/>
    </source>
</evidence>
<comment type="similarity">
    <text evidence="2">Belongs to the organo anion transporter (TC 2.A.60) family.</text>
</comment>
<dbReference type="GO" id="GO:0016323">
    <property type="term" value="C:basolateral plasma membrane"/>
    <property type="evidence" value="ECO:0000318"/>
    <property type="project" value="GO_Central"/>
</dbReference>
<evidence type="ECO:0000256" key="8">
    <source>
        <dbReference type="SAM" id="MobiDB-lite"/>
    </source>
</evidence>
<feature type="transmembrane region" description="Helical" evidence="9">
    <location>
        <begin position="474"/>
        <end position="497"/>
    </location>
</feature>
<evidence type="ECO:0000256" key="9">
    <source>
        <dbReference type="SAM" id="Phobius"/>
    </source>
</evidence>
<dbReference type="Proteomes" id="UP000001555">
    <property type="component" value="Unassembled WGS sequence"/>
</dbReference>
<name>B7PDY0_IXOSC</name>
<reference evidence="12" key="2">
    <citation type="submission" date="2020-05" db="UniProtKB">
        <authorList>
            <consortium name="EnsemblMetazoa"/>
        </authorList>
    </citation>
    <scope>IDENTIFICATION</scope>
    <source>
        <strain evidence="12">wikel</strain>
    </source>
</reference>
<sequence length="543" mass="59451">LTLGMGFAFRLLGPVLGFLTAGICLRFYEDPFHDPGITPRDPRWVGAWWMGYILFAMGLALVALPMMLFPRILPSGKHYKVNNLQKLSKSKSKDGLKTENGPEKHPFINFAICKGMKSPSMFIPRHGVLPRPLRLGRNPIFMLKTIGAVFVLHATAGYGTAFTKYVDVCVVVRTVHKHCRSNTVLVPTGAAKVVTTMVGIMVGAVAVHRLRPRPTILAGYSALVEIALTAGFIAMMFIGCDNPIVAGVSPGTNTTTSLVDACNVNCDCTTQIYEPVCSSDKLTSFFSPCHAGCKDVSLSPSNKTVWHLVCLLSISKSRLNYEDDIEHARLTLFFLHCQRMCKSLTRCGHANLQVYSNCSCIATAVAEASSYVTPGLCGSTCNKLSLFLMIVIAGQLLGSTGRIGSMLIYLRLVPSSPGYSCARQITKKKCSTIAAFIPYPLVYGAILDSSCLVWEEKCGRRGNCWLYDIEKLRFSLHLITVVFLAVASLCYVAVVFFSGSITNFYEDDLEEEKAEEDPHGSKSTITEAISMESFQKGDQGTRF</sequence>
<dbReference type="InParanoid" id="B7PDY0"/>
<dbReference type="InterPro" id="IPR036259">
    <property type="entry name" value="MFS_trans_sf"/>
</dbReference>
<dbReference type="SUPFAM" id="SSF100895">
    <property type="entry name" value="Kazal-type serine protease inhibitors"/>
    <property type="match status" value="1"/>
</dbReference>
<keyword evidence="6 9" id="KW-0472">Membrane</keyword>
<dbReference type="EMBL" id="ABJB010212364">
    <property type="status" value="NOT_ANNOTATED_CDS"/>
    <property type="molecule type" value="Genomic_DNA"/>
</dbReference>
<evidence type="ECO:0000313" key="13">
    <source>
        <dbReference type="Proteomes" id="UP000001555"/>
    </source>
</evidence>
<feature type="transmembrane region" description="Helical" evidence="9">
    <location>
        <begin position="433"/>
        <end position="454"/>
    </location>
</feature>
<evidence type="ECO:0000256" key="1">
    <source>
        <dbReference type="ARBA" id="ARBA00004651"/>
    </source>
</evidence>
<evidence type="ECO:0000256" key="7">
    <source>
        <dbReference type="ARBA" id="ARBA00023157"/>
    </source>
</evidence>
<evidence type="ECO:0000256" key="3">
    <source>
        <dbReference type="ARBA" id="ARBA00022475"/>
    </source>
</evidence>
<evidence type="ECO:0000256" key="5">
    <source>
        <dbReference type="ARBA" id="ARBA00022989"/>
    </source>
</evidence>
<dbReference type="VEuPathDB" id="VectorBase:ISCW004169"/>
<feature type="transmembrane region" description="Helical" evidence="9">
    <location>
        <begin position="48"/>
        <end position="69"/>
    </location>
</feature>
<accession>B7PDY0</accession>
<dbReference type="InterPro" id="IPR002350">
    <property type="entry name" value="Kazal_dom"/>
</dbReference>
<keyword evidence="7" id="KW-1015">Disulfide bond</keyword>
<evidence type="ECO:0000256" key="4">
    <source>
        <dbReference type="ARBA" id="ARBA00022692"/>
    </source>
</evidence>
<dbReference type="VEuPathDB" id="VectorBase:ISCP_006115"/>
<keyword evidence="3" id="KW-1003">Cell membrane</keyword>
<feature type="domain" description="Kazal-like" evidence="10">
    <location>
        <begin position="256"/>
        <end position="312"/>
    </location>
</feature>
<dbReference type="VEuPathDB" id="VectorBase:ISCI011146"/>
<feature type="non-terminal residue" evidence="11">
    <location>
        <position position="1"/>
    </location>
</feature>
<keyword evidence="4 9" id="KW-0812">Transmembrane</keyword>
<feature type="transmembrane region" description="Helical" evidence="9">
    <location>
        <begin position="190"/>
        <end position="210"/>
    </location>
</feature>
<keyword evidence="13" id="KW-1185">Reference proteome</keyword>
<dbReference type="HOGENOM" id="CLU_008954_3_1_1"/>
<feature type="transmembrane region" description="Helical" evidence="9">
    <location>
        <begin position="217"/>
        <end position="238"/>
    </location>
</feature>
<gene>
    <name evidence="11" type="ORF">IscW_ISCW004169</name>
</gene>
<protein>
    <recommendedName>
        <fullName evidence="10">Kazal-like domain-containing protein</fullName>
    </recommendedName>
</protein>
<dbReference type="AlphaFoldDB" id="B7PDY0"/>
<dbReference type="PANTHER" id="PTHR11388">
    <property type="entry name" value="ORGANIC ANION TRANSPORTER"/>
    <property type="match status" value="1"/>
</dbReference>
<evidence type="ECO:0000256" key="2">
    <source>
        <dbReference type="ARBA" id="ARBA00009657"/>
    </source>
</evidence>
<dbReference type="GO" id="GO:0043252">
    <property type="term" value="P:sodium-independent organic anion transport"/>
    <property type="evidence" value="ECO:0000318"/>
    <property type="project" value="GO_Central"/>
</dbReference>
<dbReference type="EnsemblMetazoa" id="ISCW004169-RA">
    <property type="protein sequence ID" value="ISCW004169-PA"/>
    <property type="gene ID" value="ISCW004169"/>
</dbReference>
<reference evidence="11 13" key="1">
    <citation type="submission" date="2008-03" db="EMBL/GenBank/DDBJ databases">
        <title>Annotation of Ixodes scapularis.</title>
        <authorList>
            <consortium name="Ixodes scapularis Genome Project Consortium"/>
            <person name="Caler E."/>
            <person name="Hannick L.I."/>
            <person name="Bidwell S."/>
            <person name="Joardar V."/>
            <person name="Thiagarajan M."/>
            <person name="Amedeo P."/>
            <person name="Galinsky K.J."/>
            <person name="Schobel S."/>
            <person name="Inman J."/>
            <person name="Hostetler J."/>
            <person name="Miller J."/>
            <person name="Hammond M."/>
            <person name="Megy K."/>
            <person name="Lawson D."/>
            <person name="Kodira C."/>
            <person name="Sutton G."/>
            <person name="Meyer J."/>
            <person name="Hill C.A."/>
            <person name="Birren B."/>
            <person name="Nene V."/>
            <person name="Collins F."/>
            <person name="Alarcon-Chaidez F."/>
            <person name="Wikel S."/>
            <person name="Strausberg R."/>
        </authorList>
    </citation>
    <scope>NUCLEOTIDE SEQUENCE [LARGE SCALE GENOMIC DNA]</scope>
    <source>
        <strain evidence="13">Wikel</strain>
        <strain evidence="11">Wikel colony</strain>
    </source>
</reference>
<organism>
    <name type="scientific">Ixodes scapularis</name>
    <name type="common">Black-legged tick</name>
    <name type="synonym">Deer tick</name>
    <dbReference type="NCBI Taxonomy" id="6945"/>
    <lineage>
        <taxon>Eukaryota</taxon>
        <taxon>Metazoa</taxon>
        <taxon>Ecdysozoa</taxon>
        <taxon>Arthropoda</taxon>
        <taxon>Chelicerata</taxon>
        <taxon>Arachnida</taxon>
        <taxon>Acari</taxon>
        <taxon>Parasitiformes</taxon>
        <taxon>Ixodida</taxon>
        <taxon>Ixodoidea</taxon>
        <taxon>Ixodidae</taxon>
        <taxon>Ixodinae</taxon>
        <taxon>Ixodes</taxon>
    </lineage>
</organism>